<proteinExistence type="predicted"/>
<evidence type="ECO:0000313" key="3">
    <source>
        <dbReference type="Proteomes" id="UP001190700"/>
    </source>
</evidence>
<name>A0AAE0BAU0_9CHLO</name>
<reference evidence="2 3" key="1">
    <citation type="journal article" date="2015" name="Genome Biol. Evol.">
        <title>Comparative Genomics of a Bacterivorous Green Alga Reveals Evolutionary Causalities and Consequences of Phago-Mixotrophic Mode of Nutrition.</title>
        <authorList>
            <person name="Burns J.A."/>
            <person name="Paasch A."/>
            <person name="Narechania A."/>
            <person name="Kim E."/>
        </authorList>
    </citation>
    <scope>NUCLEOTIDE SEQUENCE [LARGE SCALE GENOMIC DNA]</scope>
    <source>
        <strain evidence="2 3">PLY_AMNH</strain>
    </source>
</reference>
<feature type="region of interest" description="Disordered" evidence="1">
    <location>
        <begin position="1"/>
        <end position="25"/>
    </location>
</feature>
<keyword evidence="3" id="KW-1185">Reference proteome</keyword>
<dbReference type="EMBL" id="LGRX02035783">
    <property type="protein sequence ID" value="KAK3233186.1"/>
    <property type="molecule type" value="Genomic_DNA"/>
</dbReference>
<evidence type="ECO:0000313" key="2">
    <source>
        <dbReference type="EMBL" id="KAK3233186.1"/>
    </source>
</evidence>
<accession>A0AAE0BAU0</accession>
<organism evidence="2 3">
    <name type="scientific">Cymbomonas tetramitiformis</name>
    <dbReference type="NCBI Taxonomy" id="36881"/>
    <lineage>
        <taxon>Eukaryota</taxon>
        <taxon>Viridiplantae</taxon>
        <taxon>Chlorophyta</taxon>
        <taxon>Pyramimonadophyceae</taxon>
        <taxon>Pyramimonadales</taxon>
        <taxon>Pyramimonadaceae</taxon>
        <taxon>Cymbomonas</taxon>
    </lineage>
</organism>
<feature type="compositionally biased region" description="Basic and acidic residues" evidence="1">
    <location>
        <begin position="14"/>
        <end position="23"/>
    </location>
</feature>
<comment type="caution">
    <text evidence="2">The sequence shown here is derived from an EMBL/GenBank/DDBJ whole genome shotgun (WGS) entry which is preliminary data.</text>
</comment>
<protein>
    <submittedName>
        <fullName evidence="2">Uncharacterized protein</fullName>
    </submittedName>
</protein>
<evidence type="ECO:0000256" key="1">
    <source>
        <dbReference type="SAM" id="MobiDB-lite"/>
    </source>
</evidence>
<dbReference type="Proteomes" id="UP001190700">
    <property type="component" value="Unassembled WGS sequence"/>
</dbReference>
<sequence length="83" mass="8964">MQEAALQPSTKGNYEPKREHTGSTEEVLSVVLLKEKGRHHHQVKGCRSPGGGSKGCEKSSKTGGHIGTWPGGVPHHQELRQAM</sequence>
<dbReference type="AlphaFoldDB" id="A0AAE0BAU0"/>
<gene>
    <name evidence="2" type="ORF">CYMTET_56504</name>
</gene>
<feature type="region of interest" description="Disordered" evidence="1">
    <location>
        <begin position="37"/>
        <end position="83"/>
    </location>
</feature>